<sequence>MTKSTQQSDNERWDSEGGSQIAELAKSLAIDELEETDRRILAFLGASVLCLWDELPDDARQKVLNGELVQRTFDESVVKARLALLFK</sequence>
<keyword evidence="2" id="KW-1185">Reference proteome</keyword>
<dbReference type="AlphaFoldDB" id="A0A261U646"/>
<comment type="caution">
    <text evidence="1">The sequence shown here is derived from an EMBL/GenBank/DDBJ whole genome shotgun (WGS) entry which is preliminary data.</text>
</comment>
<gene>
    <name evidence="1" type="ORF">CAL20_08375</name>
</gene>
<dbReference type="Proteomes" id="UP000216885">
    <property type="component" value="Unassembled WGS sequence"/>
</dbReference>
<evidence type="ECO:0000313" key="2">
    <source>
        <dbReference type="Proteomes" id="UP000216885"/>
    </source>
</evidence>
<name>A0A261U646_9BORD</name>
<reference evidence="1 2" key="1">
    <citation type="submission" date="2017-05" db="EMBL/GenBank/DDBJ databases">
        <title>Complete and WGS of Bordetella genogroups.</title>
        <authorList>
            <person name="Spilker T."/>
            <person name="LiPuma J."/>
        </authorList>
    </citation>
    <scope>NUCLEOTIDE SEQUENCE [LARGE SCALE GENOMIC DNA]</scope>
    <source>
        <strain evidence="1 2">AU9919</strain>
    </source>
</reference>
<organism evidence="1 2">
    <name type="scientific">Bordetella genomosp. 4</name>
    <dbReference type="NCBI Taxonomy" id="463044"/>
    <lineage>
        <taxon>Bacteria</taxon>
        <taxon>Pseudomonadati</taxon>
        <taxon>Pseudomonadota</taxon>
        <taxon>Betaproteobacteria</taxon>
        <taxon>Burkholderiales</taxon>
        <taxon>Alcaligenaceae</taxon>
        <taxon>Bordetella</taxon>
    </lineage>
</organism>
<protein>
    <submittedName>
        <fullName evidence="1">Uncharacterized protein</fullName>
    </submittedName>
</protein>
<proteinExistence type="predicted"/>
<evidence type="ECO:0000313" key="1">
    <source>
        <dbReference type="EMBL" id="OZI57408.1"/>
    </source>
</evidence>
<dbReference type="RefSeq" id="WP_094837629.1">
    <property type="nucleotide sequence ID" value="NZ_NEVQ01000012.1"/>
</dbReference>
<accession>A0A261U646</accession>
<dbReference type="EMBL" id="NEVQ01000012">
    <property type="protein sequence ID" value="OZI57408.1"/>
    <property type="molecule type" value="Genomic_DNA"/>
</dbReference>